<name>A0ABS7SKQ1_9BURK</name>
<keyword evidence="2" id="KW-0548">Nucleotidyltransferase</keyword>
<dbReference type="InterPro" id="IPR035985">
    <property type="entry name" value="Ubiquitin-activating_enz"/>
</dbReference>
<dbReference type="Pfam" id="PF00899">
    <property type="entry name" value="ThiF"/>
    <property type="match status" value="1"/>
</dbReference>
<dbReference type="RefSeq" id="WP_223466343.1">
    <property type="nucleotide sequence ID" value="NZ_JAFBIL020000002.1"/>
</dbReference>
<dbReference type="EMBL" id="JAFBIL020000002">
    <property type="protein sequence ID" value="MBZ2206509.1"/>
    <property type="molecule type" value="Genomic_DNA"/>
</dbReference>
<sequence length="569" mass="62124">MGADSANEALVNACVEAVRQASLDRGLQVEVLEVTPEKYVHVVVDGASQRWDVKIECLSESLTRLPRVRLQPTGSLHPHVGYYGTVCVSDNQGLSLDPDRPADIVAYTFLAAFDLLEKWAADKVGSDAEFFNEVEGYWGGLPDSIGTSGAIDADGKDRLVTYYHKLQNKRPQWFFTERDAEPHKSFDVKGAAAQSALYVHMEELVPPPAHPEKLTAAFVAAVRDKMSTSQLELWARLVRPSSNKNHPKRAVLLISVPRAAGGVSVVGIEFGTRNGDVDLNAPVKPLTMRRLTAAYMRERGGASAAMFSKHVVVIGCGAIGAVIADALAATGVGRLTLVDYDEYSEDNVFRHILDPFWIDTSKVFGLKFQLETHYPGLKVTRHATNGQDWLRGADLSDVDAVVFALGLPTLEQAFSRALRKKSKQLPMLFTWLEPLDLGGHSVLTWTQGEGCLHCLYRDDEGVPSLQSRIAFLAPNQPVSKTITGCGSVFVPYGALQSRRTALMAAEHILSALSGTTGPSYRYWAGEGKAAAEQNLQTTPWWDAARTTVPSDAQSKRAFGRPCKTCRATK</sequence>
<accession>A0ABS7SKQ1</accession>
<evidence type="ECO:0000259" key="1">
    <source>
        <dbReference type="Pfam" id="PF00899"/>
    </source>
</evidence>
<dbReference type="InterPro" id="IPR000594">
    <property type="entry name" value="ThiF_NAD_FAD-bd"/>
</dbReference>
<keyword evidence="3" id="KW-1185">Reference proteome</keyword>
<dbReference type="Gene3D" id="3.40.50.720">
    <property type="entry name" value="NAD(P)-binding Rossmann-like Domain"/>
    <property type="match status" value="1"/>
</dbReference>
<dbReference type="Proteomes" id="UP000809349">
    <property type="component" value="Unassembled WGS sequence"/>
</dbReference>
<gene>
    <name evidence="2" type="ORF">I4X03_004455</name>
</gene>
<dbReference type="SUPFAM" id="SSF69572">
    <property type="entry name" value="Activating enzymes of the ubiquitin-like proteins"/>
    <property type="match status" value="1"/>
</dbReference>
<evidence type="ECO:0000313" key="2">
    <source>
        <dbReference type="EMBL" id="MBZ2206509.1"/>
    </source>
</evidence>
<keyword evidence="2" id="KW-0808">Transferase</keyword>
<reference evidence="2 3" key="1">
    <citation type="submission" date="2021-08" db="EMBL/GenBank/DDBJ databases">
        <title>Massilia sp. R798.</title>
        <authorList>
            <person name="Baek J.H."/>
            <person name="Jung H.S."/>
            <person name="Kim K.R."/>
            <person name="Jeon C.O."/>
        </authorList>
    </citation>
    <scope>NUCLEOTIDE SEQUENCE [LARGE SCALE GENOMIC DNA]</scope>
    <source>
        <strain evidence="2 3">R798</strain>
    </source>
</reference>
<evidence type="ECO:0000313" key="3">
    <source>
        <dbReference type="Proteomes" id="UP000809349"/>
    </source>
</evidence>
<proteinExistence type="predicted"/>
<feature type="domain" description="THIF-type NAD/FAD binding fold" evidence="1">
    <location>
        <begin position="306"/>
        <end position="468"/>
    </location>
</feature>
<comment type="caution">
    <text evidence="2">The sequence shown here is derived from an EMBL/GenBank/DDBJ whole genome shotgun (WGS) entry which is preliminary data.</text>
</comment>
<dbReference type="GO" id="GO:0016779">
    <property type="term" value="F:nucleotidyltransferase activity"/>
    <property type="evidence" value="ECO:0007669"/>
    <property type="project" value="UniProtKB-KW"/>
</dbReference>
<protein>
    <submittedName>
        <fullName evidence="2">ThiF family adenylyltransferase</fullName>
    </submittedName>
</protein>
<organism evidence="2 3">
    <name type="scientific">Massilia soli</name>
    <dbReference type="NCBI Taxonomy" id="2792854"/>
    <lineage>
        <taxon>Bacteria</taxon>
        <taxon>Pseudomonadati</taxon>
        <taxon>Pseudomonadota</taxon>
        <taxon>Betaproteobacteria</taxon>
        <taxon>Burkholderiales</taxon>
        <taxon>Oxalobacteraceae</taxon>
        <taxon>Telluria group</taxon>
        <taxon>Massilia</taxon>
    </lineage>
</organism>